<evidence type="ECO:0000256" key="15">
    <source>
        <dbReference type="ARBA" id="ARBA00023157"/>
    </source>
</evidence>
<feature type="transmembrane region" description="Helical" evidence="19">
    <location>
        <begin position="707"/>
        <end position="730"/>
    </location>
</feature>
<feature type="disulfide bond" evidence="17">
    <location>
        <begin position="34"/>
        <end position="44"/>
    </location>
</feature>
<dbReference type="GO" id="GO:0009986">
    <property type="term" value="C:cell surface"/>
    <property type="evidence" value="ECO:0007669"/>
    <property type="project" value="TreeGrafter"/>
</dbReference>
<dbReference type="Gene3D" id="2.60.40.1510">
    <property type="entry name" value="ntegrin, alpha v. Chain A, domain 3"/>
    <property type="match status" value="1"/>
</dbReference>
<feature type="disulfide bond" evidence="17">
    <location>
        <begin position="47"/>
        <end position="63"/>
    </location>
</feature>
<feature type="disulfide bond" evidence="17">
    <location>
        <begin position="514"/>
        <end position="519"/>
    </location>
</feature>
<keyword evidence="11 18" id="KW-0130">Cell adhesion</keyword>
<feature type="disulfide bond" evidence="17">
    <location>
        <begin position="597"/>
        <end position="602"/>
    </location>
</feature>
<dbReference type="SMART" id="SM00187">
    <property type="entry name" value="INB"/>
    <property type="match status" value="1"/>
</dbReference>
<feature type="disulfide bond" evidence="17">
    <location>
        <begin position="616"/>
        <end position="619"/>
    </location>
</feature>
<evidence type="ECO:0000256" key="20">
    <source>
        <dbReference type="SAM" id="SignalP"/>
    </source>
</evidence>
<keyword evidence="16" id="KW-0325">Glycoprotein</keyword>
<evidence type="ECO:0000256" key="5">
    <source>
        <dbReference type="ARBA" id="ARBA00022692"/>
    </source>
</evidence>
<dbReference type="GO" id="GO:0033627">
    <property type="term" value="P:cell adhesion mediated by integrin"/>
    <property type="evidence" value="ECO:0007669"/>
    <property type="project" value="TreeGrafter"/>
</dbReference>
<dbReference type="InterPro" id="IPR015812">
    <property type="entry name" value="Integrin_bsu"/>
</dbReference>
<feature type="disulfide bond" evidence="17">
    <location>
        <begin position="648"/>
        <end position="673"/>
    </location>
</feature>
<feature type="domain" description="Integrin beta subunit tail" evidence="24">
    <location>
        <begin position="623"/>
        <end position="703"/>
    </location>
</feature>
<dbReference type="InterPro" id="IPR016201">
    <property type="entry name" value="PSI"/>
</dbReference>
<proteinExistence type="inferred from homology"/>
<evidence type="ECO:0000256" key="7">
    <source>
        <dbReference type="ARBA" id="ARBA00022729"/>
    </source>
</evidence>
<dbReference type="GO" id="GO:0007229">
    <property type="term" value="P:integrin-mediated signaling pathway"/>
    <property type="evidence" value="ECO:0007669"/>
    <property type="project" value="UniProtKB-KW"/>
</dbReference>
<keyword evidence="4" id="KW-0245">EGF-like domain</keyword>
<evidence type="ECO:0000256" key="17">
    <source>
        <dbReference type="PIRSR" id="PIRSR002512-1"/>
    </source>
</evidence>
<feature type="disulfide bond" evidence="17">
    <location>
        <begin position="423"/>
        <end position="665"/>
    </location>
</feature>
<evidence type="ECO:0000259" key="22">
    <source>
        <dbReference type="SMART" id="SM00423"/>
    </source>
</evidence>
<feature type="disulfide bond" evidence="17">
    <location>
        <begin position="37"/>
        <end position="74"/>
    </location>
</feature>
<dbReference type="GO" id="GO:0007159">
    <property type="term" value="P:leukocyte cell-cell adhesion"/>
    <property type="evidence" value="ECO:0007669"/>
    <property type="project" value="TreeGrafter"/>
</dbReference>
<feature type="domain" description="Integrin beta subunit cytoplasmic" evidence="23">
    <location>
        <begin position="727"/>
        <end position="772"/>
    </location>
</feature>
<evidence type="ECO:0000256" key="14">
    <source>
        <dbReference type="ARBA" id="ARBA00023136"/>
    </source>
</evidence>
<feature type="disulfide bond" evidence="17">
    <location>
        <begin position="629"/>
        <end position="698"/>
    </location>
</feature>
<dbReference type="SMART" id="SM00423">
    <property type="entry name" value="PSI"/>
    <property type="match status" value="1"/>
</dbReference>
<comment type="subcellular location">
    <subcellularLocation>
        <location evidence="1 18">Cell membrane</location>
        <topology evidence="1 18">Single-pass type I membrane protein</topology>
    </subcellularLocation>
</comment>
<dbReference type="GO" id="GO:0005925">
    <property type="term" value="C:focal adhesion"/>
    <property type="evidence" value="ECO:0007669"/>
    <property type="project" value="TreeGrafter"/>
</dbReference>
<evidence type="ECO:0000256" key="6">
    <source>
        <dbReference type="ARBA" id="ARBA00022723"/>
    </source>
</evidence>
<dbReference type="InterPro" id="IPR033760">
    <property type="entry name" value="Integrin_beta_N"/>
</dbReference>
<dbReference type="SUPFAM" id="SSF69687">
    <property type="entry name" value="Integrin beta tail domain"/>
    <property type="match status" value="1"/>
</dbReference>
<dbReference type="Pfam" id="PF08725">
    <property type="entry name" value="Integrin_b_cyt"/>
    <property type="match status" value="1"/>
</dbReference>
<dbReference type="Pfam" id="PF17205">
    <property type="entry name" value="PSI_integrin"/>
    <property type="match status" value="1"/>
</dbReference>
<feature type="chain" id="PRO_5042151271" description="Integrin beta" evidence="20">
    <location>
        <begin position="23"/>
        <end position="772"/>
    </location>
</feature>
<dbReference type="AlphaFoldDB" id="A0AAD1SNW6"/>
<dbReference type="Pfam" id="PF07965">
    <property type="entry name" value="Integrin_B_tail"/>
    <property type="match status" value="1"/>
</dbReference>
<feature type="disulfide bond" evidence="17">
    <location>
        <begin position="193"/>
        <end position="202"/>
    </location>
</feature>
<dbReference type="SUPFAM" id="SSF57196">
    <property type="entry name" value="EGF/Laminin"/>
    <property type="match status" value="2"/>
</dbReference>
<evidence type="ECO:0000256" key="12">
    <source>
        <dbReference type="ARBA" id="ARBA00022989"/>
    </source>
</evidence>
<feature type="disulfide bond" evidence="17">
    <location>
        <begin position="565"/>
        <end position="574"/>
    </location>
</feature>
<feature type="disulfide bond" evidence="17">
    <location>
        <begin position="558"/>
        <end position="563"/>
    </location>
</feature>
<keyword evidence="9" id="KW-0106">Calcium</keyword>
<dbReference type="GO" id="GO:0046872">
    <property type="term" value="F:metal ion binding"/>
    <property type="evidence" value="ECO:0007669"/>
    <property type="project" value="UniProtKB-KW"/>
</dbReference>
<dbReference type="SUPFAM" id="SSF103575">
    <property type="entry name" value="Plexin repeat"/>
    <property type="match status" value="1"/>
</dbReference>
<evidence type="ECO:0000256" key="10">
    <source>
        <dbReference type="ARBA" id="ARBA00022842"/>
    </source>
</evidence>
<keyword evidence="14 19" id="KW-0472">Membrane</keyword>
<keyword evidence="5 18" id="KW-0812">Transmembrane</keyword>
<dbReference type="SMART" id="SM01241">
    <property type="entry name" value="Integrin_b_cyt"/>
    <property type="match status" value="1"/>
</dbReference>
<feature type="domain" description="Integrin beta subunit VWA" evidence="21">
    <location>
        <begin position="33"/>
        <end position="450"/>
    </location>
</feature>
<organism evidence="25 26">
    <name type="scientific">Pelobates cultripes</name>
    <name type="common">Western spadefoot toad</name>
    <dbReference type="NCBI Taxonomy" id="61616"/>
    <lineage>
        <taxon>Eukaryota</taxon>
        <taxon>Metazoa</taxon>
        <taxon>Chordata</taxon>
        <taxon>Craniata</taxon>
        <taxon>Vertebrata</taxon>
        <taxon>Euteleostomi</taxon>
        <taxon>Amphibia</taxon>
        <taxon>Batrachia</taxon>
        <taxon>Anura</taxon>
        <taxon>Pelobatoidea</taxon>
        <taxon>Pelobatidae</taxon>
        <taxon>Pelobates</taxon>
    </lineage>
</organism>
<reference evidence="25" key="1">
    <citation type="submission" date="2022-03" db="EMBL/GenBank/DDBJ databases">
        <authorList>
            <person name="Alioto T."/>
            <person name="Alioto T."/>
            <person name="Gomez Garrido J."/>
        </authorList>
    </citation>
    <scope>NUCLEOTIDE SEQUENCE</scope>
</reference>
<evidence type="ECO:0000259" key="21">
    <source>
        <dbReference type="SMART" id="SM00187"/>
    </source>
</evidence>
<evidence type="ECO:0000256" key="8">
    <source>
        <dbReference type="ARBA" id="ARBA00022737"/>
    </source>
</evidence>
<feature type="disulfide bond" evidence="17">
    <location>
        <begin position="516"/>
        <end position="552"/>
    </location>
</feature>
<dbReference type="EMBL" id="OW240918">
    <property type="protein sequence ID" value="CAH2306099.1"/>
    <property type="molecule type" value="Genomic_DNA"/>
</dbReference>
<dbReference type="InterPro" id="IPR057243">
    <property type="entry name" value="Integrin_I-EGF_CS"/>
</dbReference>
<feature type="disulfide bond" evidence="17">
    <location>
        <begin position="448"/>
        <end position="452"/>
    </location>
</feature>
<evidence type="ECO:0000259" key="23">
    <source>
        <dbReference type="SMART" id="SM01241"/>
    </source>
</evidence>
<keyword evidence="26" id="KW-1185">Reference proteome</keyword>
<evidence type="ECO:0000313" key="25">
    <source>
        <dbReference type="EMBL" id="CAH2306099.1"/>
    </source>
</evidence>
<feature type="disulfide bond" evidence="17">
    <location>
        <begin position="604"/>
        <end position="613"/>
    </location>
</feature>
<dbReference type="InterPro" id="IPR012896">
    <property type="entry name" value="Integrin_bsu_tail"/>
</dbReference>
<dbReference type="SMART" id="SM01242">
    <property type="entry name" value="Integrin_B_tail"/>
    <property type="match status" value="1"/>
</dbReference>
<evidence type="ECO:0000313" key="26">
    <source>
        <dbReference type="Proteomes" id="UP001295444"/>
    </source>
</evidence>
<feature type="disulfide bond" evidence="17">
    <location>
        <begin position="560"/>
        <end position="591"/>
    </location>
</feature>
<dbReference type="Gene3D" id="1.20.5.100">
    <property type="entry name" value="Cytochrome c1, transmembrane anchor, C-terminal"/>
    <property type="match status" value="1"/>
</dbReference>
<feature type="disulfide bond" evidence="17">
    <location>
        <begin position="623"/>
        <end position="632"/>
    </location>
</feature>
<dbReference type="Gene3D" id="3.40.50.410">
    <property type="entry name" value="von Willebrand factor, type A domain"/>
    <property type="match status" value="1"/>
</dbReference>
<sequence>MSWSTVLLLIQAGILISNHVGAVDVCNKLKVNNCQECIQSGPACAWCKKVNFTKAGEQDSARCDTIEVLVSRNCSNADIIHPRSRISKQKQIPLDDNTQLTPRDIYLQLRPGETQEFQVKFRRAEGYPVDLYYLMDLSYSMVDDLQNVKKLGSELIKALNSITKSARIGFGSFVDKTVLPFVSTHPENLKHPCPEKKENVVCHPPFSFKHILTLTPDGKRFEEEVGKQEISGNLDAPEGGLDAMMQVAVCGDKIGWRNVTRLLVYATDDGFHIAGDGKLAAILTPNDGKCHLEDNMYSESNQFDYPSVGQLAQKLSENNIQAVFAVTSKMVNTYTALKDLIPKSVVGVLSQDSNNVVQLITDAYQNLSSEVILNHGSTPEFLEILYDSFCADGKTVDQPEGRCNNVKIKEEISFNVKVKAVKCQPGQSFVIRPLGFTDSLTVSVSTICDCECNDSPQPGECSSNGRAVCGICSCNEGHVGKNCECRTGGKTSQELEQSCRKDNNSAVCSGLGDCICGQCYCHQNLEDPTKVVSGQYCECNNYQCELSGGKICGGEGFCKCSQCICNPGFEGTACQCRRSTRNCLNQRESLCSGRGKCNCNICECKSGYLLPFCELCPGCPSQCQRFSPCVECLIAQETGNSLNCSSSCIGVTPTRTVKIEEETFCREKDSNNCWMQYVIKEEDGVDMYSITYSEKIECPEAPNVNTIVGGTIAGVIAIGLLCLILWKIVVEVNDRKAYRRFEQETAKSKWNQVGNPLFQPSTTTVTNPLFQG</sequence>
<feature type="disulfide bond" evidence="17">
    <location>
        <begin position="485"/>
        <end position="499"/>
    </location>
</feature>
<dbReference type="FunFam" id="2.10.25.10:FF:000036">
    <property type="entry name" value="Integrin beta"/>
    <property type="match status" value="1"/>
</dbReference>
<dbReference type="GO" id="GO:0030593">
    <property type="term" value="P:neutrophil chemotaxis"/>
    <property type="evidence" value="ECO:0007669"/>
    <property type="project" value="TreeGrafter"/>
</dbReference>
<dbReference type="GO" id="GO:0008305">
    <property type="term" value="C:integrin complex"/>
    <property type="evidence" value="ECO:0007669"/>
    <property type="project" value="TreeGrafter"/>
</dbReference>
<keyword evidence="15 17" id="KW-1015">Disulfide bond</keyword>
<evidence type="ECO:0000256" key="11">
    <source>
        <dbReference type="ARBA" id="ARBA00022889"/>
    </source>
</evidence>
<evidence type="ECO:0000256" key="16">
    <source>
        <dbReference type="ARBA" id="ARBA00023180"/>
    </source>
</evidence>
<keyword evidence="10" id="KW-0460">Magnesium</keyword>
<feature type="disulfide bond" evidence="17">
    <location>
        <begin position="521"/>
        <end position="537"/>
    </location>
</feature>
<dbReference type="GO" id="GO:0005178">
    <property type="term" value="F:integrin binding"/>
    <property type="evidence" value="ECO:0007669"/>
    <property type="project" value="TreeGrafter"/>
</dbReference>
<keyword evidence="12 19" id="KW-1133">Transmembrane helix</keyword>
<dbReference type="InterPro" id="IPR036465">
    <property type="entry name" value="vWFA_dom_sf"/>
</dbReference>
<dbReference type="Gene3D" id="2.10.25.10">
    <property type="entry name" value="Laminin"/>
    <property type="match status" value="4"/>
</dbReference>
<evidence type="ECO:0000259" key="24">
    <source>
        <dbReference type="SMART" id="SM01242"/>
    </source>
</evidence>
<keyword evidence="7 20" id="KW-0732">Signal</keyword>
<evidence type="ECO:0000256" key="9">
    <source>
        <dbReference type="ARBA" id="ARBA00022837"/>
    </source>
</evidence>
<keyword evidence="6" id="KW-0479">Metal-binding</keyword>
<feature type="disulfide bond" evidence="17">
    <location>
        <begin position="539"/>
        <end position="544"/>
    </location>
</feature>
<dbReference type="PIRSF" id="PIRSF002512">
    <property type="entry name" value="Integrin_B"/>
    <property type="match status" value="1"/>
</dbReference>
<evidence type="ECO:0000256" key="4">
    <source>
        <dbReference type="ARBA" id="ARBA00022536"/>
    </source>
</evidence>
<keyword evidence="8" id="KW-0677">Repeat</keyword>
<dbReference type="SUPFAM" id="SSF53300">
    <property type="entry name" value="vWA-like"/>
    <property type="match status" value="1"/>
</dbReference>
<evidence type="ECO:0000256" key="13">
    <source>
        <dbReference type="ARBA" id="ARBA00023037"/>
    </source>
</evidence>
<dbReference type="InterPro" id="IPR032695">
    <property type="entry name" value="Integrin_dom_sf"/>
</dbReference>
<dbReference type="PROSITE" id="PS00243">
    <property type="entry name" value="I_EGF_1"/>
    <property type="match status" value="1"/>
</dbReference>
<dbReference type="InterPro" id="IPR036349">
    <property type="entry name" value="Integrin_bsu_tail_dom_sf"/>
</dbReference>
<feature type="disulfide bond" evidence="17">
    <location>
        <begin position="469"/>
        <end position="508"/>
    </location>
</feature>
<dbReference type="PANTHER" id="PTHR10082">
    <property type="entry name" value="INTEGRIN BETA SUBUNIT"/>
    <property type="match status" value="1"/>
</dbReference>
<dbReference type="PRINTS" id="PR01186">
    <property type="entry name" value="INTEGRINB"/>
</dbReference>
<feature type="disulfide bond" evidence="17">
    <location>
        <begin position="250"/>
        <end position="290"/>
    </location>
</feature>
<dbReference type="InterPro" id="IPR057073">
    <property type="entry name" value="EGF_integrin_2"/>
</dbReference>
<dbReference type="Gene3D" id="3.30.1680.10">
    <property type="entry name" value="ligand-binding face of the semaphorins, domain 2"/>
    <property type="match status" value="1"/>
</dbReference>
<dbReference type="InterPro" id="IPR002369">
    <property type="entry name" value="Integrin_bsu_VWA"/>
</dbReference>
<evidence type="ECO:0000256" key="19">
    <source>
        <dbReference type="SAM" id="Phobius"/>
    </source>
</evidence>
<dbReference type="SUPFAM" id="SSF69179">
    <property type="entry name" value="Integrin domains"/>
    <property type="match status" value="1"/>
</dbReference>
<feature type="disulfide bond" evidence="17">
    <location>
        <begin position="599"/>
        <end position="644"/>
    </location>
</feature>
<evidence type="ECO:0000256" key="2">
    <source>
        <dbReference type="ARBA" id="ARBA00007449"/>
    </source>
</evidence>
<dbReference type="PANTHER" id="PTHR10082:SF15">
    <property type="entry name" value="INTEGRIN BETA-2"/>
    <property type="match status" value="1"/>
</dbReference>
<feature type="disulfide bond" evidence="17">
    <location>
        <begin position="474"/>
        <end position="483"/>
    </location>
</feature>
<name>A0AAD1SNW6_PELCU</name>
<gene>
    <name evidence="25" type="ORF">PECUL_23A038424</name>
</gene>
<accession>A0AAD1SNW6</accession>
<evidence type="ECO:0000256" key="18">
    <source>
        <dbReference type="RuleBase" id="RU000633"/>
    </source>
</evidence>
<feature type="signal peptide" evidence="20">
    <location>
        <begin position="1"/>
        <end position="22"/>
    </location>
</feature>
<dbReference type="GO" id="GO:0001540">
    <property type="term" value="F:amyloid-beta binding"/>
    <property type="evidence" value="ECO:0007669"/>
    <property type="project" value="TreeGrafter"/>
</dbReference>
<dbReference type="InterPro" id="IPR014836">
    <property type="entry name" value="Integrin_bsu_cyt_dom"/>
</dbReference>
<feature type="domain" description="PSI" evidence="22">
    <location>
        <begin position="25"/>
        <end position="75"/>
    </location>
</feature>
<comment type="similarity">
    <text evidence="2 18">Belongs to the integrin beta chain family.</text>
</comment>
<keyword evidence="13 18" id="KW-0401">Integrin</keyword>
<dbReference type="GO" id="GO:0007160">
    <property type="term" value="P:cell-matrix adhesion"/>
    <property type="evidence" value="ECO:0007669"/>
    <property type="project" value="TreeGrafter"/>
</dbReference>
<dbReference type="FunFam" id="3.40.50.410:FF:000002">
    <property type="entry name" value="Integrin beta"/>
    <property type="match status" value="1"/>
</dbReference>
<evidence type="ECO:0000256" key="3">
    <source>
        <dbReference type="ARBA" id="ARBA00022475"/>
    </source>
</evidence>
<evidence type="ECO:0000256" key="1">
    <source>
        <dbReference type="ARBA" id="ARBA00004251"/>
    </source>
</evidence>
<dbReference type="GO" id="GO:0019901">
    <property type="term" value="F:protein kinase binding"/>
    <property type="evidence" value="ECO:0007669"/>
    <property type="project" value="TreeGrafter"/>
</dbReference>
<dbReference type="Proteomes" id="UP001295444">
    <property type="component" value="Chromosome 07"/>
</dbReference>
<protein>
    <recommendedName>
        <fullName evidence="18">Integrin beta</fullName>
    </recommendedName>
</protein>
<keyword evidence="3" id="KW-1003">Cell membrane</keyword>
<dbReference type="PROSITE" id="PS52047">
    <property type="entry name" value="I_EGF_2"/>
    <property type="match status" value="2"/>
</dbReference>
<dbReference type="Pfam" id="PF23105">
    <property type="entry name" value="EGF_integrin"/>
    <property type="match status" value="1"/>
</dbReference>
<feature type="disulfide bond" evidence="17">
    <location>
        <begin position="576"/>
        <end position="583"/>
    </location>
</feature>
<dbReference type="Pfam" id="PF00362">
    <property type="entry name" value="Integrin_beta"/>
    <property type="match status" value="1"/>
</dbReference>